<keyword evidence="2" id="KW-1185">Reference proteome</keyword>
<dbReference type="RefSeq" id="XP_007860124.1">
    <property type="nucleotide sequence ID" value="XM_007861933.1"/>
</dbReference>
<dbReference type="EMBL" id="KB469296">
    <property type="protein sequence ID" value="EPQ61406.1"/>
    <property type="molecule type" value="Genomic_DNA"/>
</dbReference>
<feature type="non-terminal residue" evidence="1">
    <location>
        <position position="1"/>
    </location>
</feature>
<evidence type="ECO:0008006" key="3">
    <source>
        <dbReference type="Google" id="ProtNLM"/>
    </source>
</evidence>
<dbReference type="GeneID" id="19304937"/>
<name>S7QPA8_GLOTA</name>
<dbReference type="KEGG" id="gtr:GLOTRDRAFT_17633"/>
<dbReference type="SUPFAM" id="SSF52047">
    <property type="entry name" value="RNI-like"/>
    <property type="match status" value="1"/>
</dbReference>
<dbReference type="STRING" id="670483.S7QPA8"/>
<reference evidence="1 2" key="1">
    <citation type="journal article" date="2012" name="Science">
        <title>The Paleozoic origin of enzymatic lignin decomposition reconstructed from 31 fungal genomes.</title>
        <authorList>
            <person name="Floudas D."/>
            <person name="Binder M."/>
            <person name="Riley R."/>
            <person name="Barry K."/>
            <person name="Blanchette R.A."/>
            <person name="Henrissat B."/>
            <person name="Martinez A.T."/>
            <person name="Otillar R."/>
            <person name="Spatafora J.W."/>
            <person name="Yadav J.S."/>
            <person name="Aerts A."/>
            <person name="Benoit I."/>
            <person name="Boyd A."/>
            <person name="Carlson A."/>
            <person name="Copeland A."/>
            <person name="Coutinho P.M."/>
            <person name="de Vries R.P."/>
            <person name="Ferreira P."/>
            <person name="Findley K."/>
            <person name="Foster B."/>
            <person name="Gaskell J."/>
            <person name="Glotzer D."/>
            <person name="Gorecki P."/>
            <person name="Heitman J."/>
            <person name="Hesse C."/>
            <person name="Hori C."/>
            <person name="Igarashi K."/>
            <person name="Jurgens J.A."/>
            <person name="Kallen N."/>
            <person name="Kersten P."/>
            <person name="Kohler A."/>
            <person name="Kuees U."/>
            <person name="Kumar T.K.A."/>
            <person name="Kuo A."/>
            <person name="LaButti K."/>
            <person name="Larrondo L.F."/>
            <person name="Lindquist E."/>
            <person name="Ling A."/>
            <person name="Lombard V."/>
            <person name="Lucas S."/>
            <person name="Lundell T."/>
            <person name="Martin R."/>
            <person name="McLaughlin D.J."/>
            <person name="Morgenstern I."/>
            <person name="Morin E."/>
            <person name="Murat C."/>
            <person name="Nagy L.G."/>
            <person name="Nolan M."/>
            <person name="Ohm R.A."/>
            <person name="Patyshakuliyeva A."/>
            <person name="Rokas A."/>
            <person name="Ruiz-Duenas F.J."/>
            <person name="Sabat G."/>
            <person name="Salamov A."/>
            <person name="Samejima M."/>
            <person name="Schmutz J."/>
            <person name="Slot J.C."/>
            <person name="St John F."/>
            <person name="Stenlid J."/>
            <person name="Sun H."/>
            <person name="Sun S."/>
            <person name="Syed K."/>
            <person name="Tsang A."/>
            <person name="Wiebenga A."/>
            <person name="Young D."/>
            <person name="Pisabarro A."/>
            <person name="Eastwood D.C."/>
            <person name="Martin F."/>
            <person name="Cullen D."/>
            <person name="Grigoriev I.V."/>
            <person name="Hibbett D.S."/>
        </authorList>
    </citation>
    <scope>NUCLEOTIDE SEQUENCE [LARGE SCALE GENOMIC DNA]</scope>
    <source>
        <strain evidence="1 2">ATCC 11539</strain>
    </source>
</reference>
<dbReference type="Gene3D" id="3.80.10.10">
    <property type="entry name" value="Ribonuclease Inhibitor"/>
    <property type="match status" value="1"/>
</dbReference>
<sequence length="433" mass="49080">ETVLLRPRPFEERSGRFVLLPLLPRRPPPKQLPVEVWERIIEELLHDEANWTLSRWKERRARRRDILLVCKTINSIALPVFYSHIRISSVEALEGFTNHLYASDQQWDSLRRIPYSTPGRWVQTLDISTLNGNSRWEECRIDTLLTQLFPLVPCLKELYFSPNVQATSRMWDSLASSDASTHLRVLRGLKGTVSPGSALAACRDPLVRVLRACQDLRELEVVGPGFDLSDPDLWEAGEPLPSATFHPLTLPHLTTLTVLSTHSSPLLFALLHSPLPSLASLTITPYHDISYPTSLVSEFIKVHGTNLRSLYLYTPKSWPTILRTSPSTLLQTSPRLKHLSLENPIPALALPDGSIHPLQILSVPRPSAQFLSTLESILPRLPSLVAVRARDVHWLRKGISSRAQEAGVQGVMREWKRRFGRRGIKILDADWKE</sequence>
<dbReference type="OMA" id="TPYDDIP"/>
<dbReference type="eggNOG" id="ENOG502SJ68">
    <property type="taxonomic scope" value="Eukaryota"/>
</dbReference>
<protein>
    <recommendedName>
        <fullName evidence="3">F-box domain-containing protein</fullName>
    </recommendedName>
</protein>
<dbReference type="InterPro" id="IPR032675">
    <property type="entry name" value="LRR_dom_sf"/>
</dbReference>
<evidence type="ECO:0000313" key="1">
    <source>
        <dbReference type="EMBL" id="EPQ61406.1"/>
    </source>
</evidence>
<gene>
    <name evidence="1" type="ORF">GLOTRDRAFT_17633</name>
</gene>
<dbReference type="OrthoDB" id="2595178at2759"/>
<organism evidence="1 2">
    <name type="scientific">Gloeophyllum trabeum (strain ATCC 11539 / FP-39264 / Madison 617)</name>
    <name type="common">Brown rot fungus</name>
    <dbReference type="NCBI Taxonomy" id="670483"/>
    <lineage>
        <taxon>Eukaryota</taxon>
        <taxon>Fungi</taxon>
        <taxon>Dikarya</taxon>
        <taxon>Basidiomycota</taxon>
        <taxon>Agaricomycotina</taxon>
        <taxon>Agaricomycetes</taxon>
        <taxon>Gloeophyllales</taxon>
        <taxon>Gloeophyllaceae</taxon>
        <taxon>Gloeophyllum</taxon>
    </lineage>
</organism>
<dbReference type="Proteomes" id="UP000030669">
    <property type="component" value="Unassembled WGS sequence"/>
</dbReference>
<proteinExistence type="predicted"/>
<feature type="non-terminal residue" evidence="1">
    <location>
        <position position="433"/>
    </location>
</feature>
<dbReference type="HOGENOM" id="CLU_035065_0_0_1"/>
<dbReference type="AlphaFoldDB" id="S7QPA8"/>
<evidence type="ECO:0000313" key="2">
    <source>
        <dbReference type="Proteomes" id="UP000030669"/>
    </source>
</evidence>
<accession>S7QPA8</accession>